<dbReference type="AlphaFoldDB" id="A0A3A1P7J1"/>
<organism evidence="2 3">
    <name type="scientific">Aurantiacibacter xanthus</name>
    <dbReference type="NCBI Taxonomy" id="1784712"/>
    <lineage>
        <taxon>Bacteria</taxon>
        <taxon>Pseudomonadati</taxon>
        <taxon>Pseudomonadota</taxon>
        <taxon>Alphaproteobacteria</taxon>
        <taxon>Sphingomonadales</taxon>
        <taxon>Erythrobacteraceae</taxon>
        <taxon>Aurantiacibacter</taxon>
    </lineage>
</organism>
<evidence type="ECO:0000313" key="3">
    <source>
        <dbReference type="Proteomes" id="UP000265366"/>
    </source>
</evidence>
<evidence type="ECO:0000313" key="2">
    <source>
        <dbReference type="EMBL" id="RIV85513.1"/>
    </source>
</evidence>
<keyword evidence="3" id="KW-1185">Reference proteome</keyword>
<keyword evidence="1" id="KW-0472">Membrane</keyword>
<keyword evidence="1" id="KW-0812">Transmembrane</keyword>
<sequence length="489" mass="55177">MVWTATKRWLYLTHRWIGIATCLLFVLWFVSGLVMLYIPFPSLDEEEELAGLAPIAWEQVEHGPFEQGSGLRKVVLEMRDGRPIWRVAPWEGESYSIWADSGRSPTPVGRAEALRIASGFGGAEVQAMRRIYNDQWSVPGGFDRHRPLWKAELAGDAGRVLYVSSTSGEVVLDTDRNERFWNWLGSVPHWLYPRALREDQPLWRQVVLWVSGPCIVVGLTGIWIGLMRLRAGKRRFKGGRMTPYRGWMKWHHVSGLVGSVFLILWIFSGWLSVDPFRLFASEGIAQEARRDYMGAAALPVPDLALMQRLAPDARRVEVSSAVGQPLVRLYQPASDSPALDPRTGAAFAVPEQTILAAAAKLVPEAQIASVTTLTRPDAYWYSVKGDAPLPVLRIRFTDPAHTWVHIDPVTGELLGHSDTRRRVYRWLFDLFHRWDLNLLLSAFPARDVVIWLMSIAGLISSVTAVYVGWVRLRRSPARQPSVARRSNSA</sequence>
<dbReference type="PANTHER" id="PTHR34219:SF6">
    <property type="entry name" value="BLR3280 PROTEIN"/>
    <property type="match status" value="1"/>
</dbReference>
<feature type="transmembrane region" description="Helical" evidence="1">
    <location>
        <begin position="448"/>
        <end position="469"/>
    </location>
</feature>
<feature type="transmembrane region" description="Helical" evidence="1">
    <location>
        <begin position="206"/>
        <end position="229"/>
    </location>
</feature>
<evidence type="ECO:0000256" key="1">
    <source>
        <dbReference type="SAM" id="Phobius"/>
    </source>
</evidence>
<keyword evidence="1" id="KW-1133">Transmembrane helix</keyword>
<dbReference type="InterPro" id="IPR005625">
    <property type="entry name" value="PepSY-ass_TM"/>
</dbReference>
<dbReference type="OrthoDB" id="9760788at2"/>
<comment type="caution">
    <text evidence="2">The sequence shown here is derived from an EMBL/GenBank/DDBJ whole genome shotgun (WGS) entry which is preliminary data.</text>
</comment>
<evidence type="ECO:0008006" key="4">
    <source>
        <dbReference type="Google" id="ProtNLM"/>
    </source>
</evidence>
<reference evidence="2 3" key="1">
    <citation type="submission" date="2018-08" db="EMBL/GenBank/DDBJ databases">
        <title>Erythrobacter zhengii sp.nov., a bacterium isolated from deep-sea sediment.</title>
        <authorList>
            <person name="Fang C."/>
            <person name="Wu Y.-H."/>
            <person name="Sun C."/>
            <person name="Wang H."/>
            <person name="Cheng H."/>
            <person name="Meng F.-X."/>
            <person name="Wang C.-S."/>
            <person name="Xu X.-W."/>
        </authorList>
    </citation>
    <scope>NUCLEOTIDE SEQUENCE [LARGE SCALE GENOMIC DNA]</scope>
    <source>
        <strain evidence="2 3">CCTCC AB 2015396</strain>
    </source>
</reference>
<gene>
    <name evidence="2" type="ORF">D2V17_10505</name>
</gene>
<dbReference type="EMBL" id="QXFM01000095">
    <property type="protein sequence ID" value="RIV85513.1"/>
    <property type="molecule type" value="Genomic_DNA"/>
</dbReference>
<feature type="transmembrane region" description="Helical" evidence="1">
    <location>
        <begin position="16"/>
        <end position="38"/>
    </location>
</feature>
<dbReference type="PANTHER" id="PTHR34219">
    <property type="entry name" value="IRON-REGULATED INNER MEMBRANE PROTEIN-RELATED"/>
    <property type="match status" value="1"/>
</dbReference>
<dbReference type="RefSeq" id="WP_119592923.1">
    <property type="nucleotide sequence ID" value="NZ_QXFM01000095.1"/>
</dbReference>
<accession>A0A3A1P7J1</accession>
<name>A0A3A1P7J1_9SPHN</name>
<protein>
    <recommendedName>
        <fullName evidence="4">PepSY domain-containing protein</fullName>
    </recommendedName>
</protein>
<dbReference type="Proteomes" id="UP000265366">
    <property type="component" value="Unassembled WGS sequence"/>
</dbReference>
<dbReference type="Pfam" id="PF03929">
    <property type="entry name" value="PepSY_TM"/>
    <property type="match status" value="1"/>
</dbReference>
<proteinExistence type="predicted"/>
<feature type="transmembrane region" description="Helical" evidence="1">
    <location>
        <begin position="250"/>
        <end position="271"/>
    </location>
</feature>